<keyword evidence="3" id="KW-1185">Reference proteome</keyword>
<dbReference type="Proteomes" id="UP000240653">
    <property type="component" value="Unassembled WGS sequence"/>
</dbReference>
<evidence type="ECO:0000313" key="2">
    <source>
        <dbReference type="EMBL" id="PSJ57852.1"/>
    </source>
</evidence>
<evidence type="ECO:0000256" key="1">
    <source>
        <dbReference type="SAM" id="Phobius"/>
    </source>
</evidence>
<accession>A0A2P7S5V2</accession>
<gene>
    <name evidence="2" type="ORF">C7I85_20995</name>
</gene>
<feature type="transmembrane region" description="Helical" evidence="1">
    <location>
        <begin position="105"/>
        <end position="126"/>
    </location>
</feature>
<feature type="transmembrane region" description="Helical" evidence="1">
    <location>
        <begin position="74"/>
        <end position="99"/>
    </location>
</feature>
<reference evidence="2 3" key="1">
    <citation type="submission" date="2018-03" db="EMBL/GenBank/DDBJ databases">
        <title>The draft genome of Mesorhizobium soli JCM 19897.</title>
        <authorList>
            <person name="Li L."/>
            <person name="Liu L."/>
            <person name="Liang L."/>
            <person name="Wang T."/>
            <person name="Zhang X."/>
        </authorList>
    </citation>
    <scope>NUCLEOTIDE SEQUENCE [LARGE SCALE GENOMIC DNA]</scope>
    <source>
        <strain evidence="2 3">JCM 19897</strain>
    </source>
</reference>
<feature type="transmembrane region" description="Helical" evidence="1">
    <location>
        <begin position="35"/>
        <end position="54"/>
    </location>
</feature>
<name>A0A2P7S5V2_9HYPH</name>
<proteinExistence type="predicted"/>
<dbReference type="EMBL" id="PXYL01000012">
    <property type="protein sequence ID" value="PSJ57852.1"/>
    <property type="molecule type" value="Genomic_DNA"/>
</dbReference>
<organism evidence="2 3">
    <name type="scientific">Pseudaminobacter soli</name>
    <name type="common">ex Li et al. 2025</name>
    <dbReference type="NCBI Taxonomy" id="1295366"/>
    <lineage>
        <taxon>Bacteria</taxon>
        <taxon>Pseudomonadati</taxon>
        <taxon>Pseudomonadota</taxon>
        <taxon>Alphaproteobacteria</taxon>
        <taxon>Hyphomicrobiales</taxon>
        <taxon>Phyllobacteriaceae</taxon>
        <taxon>Pseudaminobacter</taxon>
    </lineage>
</organism>
<feature type="transmembrane region" description="Helical" evidence="1">
    <location>
        <begin position="138"/>
        <end position="159"/>
    </location>
</feature>
<feature type="transmembrane region" description="Helical" evidence="1">
    <location>
        <begin position="171"/>
        <end position="196"/>
    </location>
</feature>
<comment type="caution">
    <text evidence="2">The sequence shown here is derived from an EMBL/GenBank/DDBJ whole genome shotgun (WGS) entry which is preliminary data.</text>
</comment>
<dbReference type="RefSeq" id="WP_106725981.1">
    <property type="nucleotide sequence ID" value="NZ_PXYL01000012.1"/>
</dbReference>
<dbReference type="OrthoDB" id="9811204at2"/>
<dbReference type="AlphaFoldDB" id="A0A2P7S5V2"/>
<keyword evidence="1" id="KW-0472">Membrane</keyword>
<protein>
    <submittedName>
        <fullName evidence="2">Transporter</fullName>
    </submittedName>
</protein>
<keyword evidence="1" id="KW-1133">Transmembrane helix</keyword>
<sequence length="198" mass="21381">MPPADDIQRFMVGAWRLMTGKRDGLSLLDISADGFWNSFFAIIIALPPLIVDWVATANELSDDPAATASRFSYLLRLAVIEMGVWILPLIALALAAPLAGIRDRFVQYVVAFNWGSAILAWLVLPAALLKLLLTSNSALFLTVSFGLFALSMVLTWRLTNVVIARGPAMGSAVFAAMFAASVIVLVVLQSALGIYVPR</sequence>
<keyword evidence="1" id="KW-0812">Transmembrane</keyword>
<evidence type="ECO:0000313" key="3">
    <source>
        <dbReference type="Proteomes" id="UP000240653"/>
    </source>
</evidence>